<dbReference type="InterPro" id="IPR020094">
    <property type="entry name" value="TruA/RsuA/RluB/E/F_N"/>
</dbReference>
<dbReference type="InterPro" id="IPR020103">
    <property type="entry name" value="PsdUridine_synth_cat_dom_sf"/>
</dbReference>
<keyword evidence="3 7" id="KW-0413">Isomerase</keyword>
<evidence type="ECO:0000259" key="8">
    <source>
        <dbReference type="SMART" id="SM00363"/>
    </source>
</evidence>
<dbReference type="SMART" id="SM00363">
    <property type="entry name" value="S4"/>
    <property type="match status" value="1"/>
</dbReference>
<proteinExistence type="inferred from homology"/>
<comment type="catalytic activity">
    <reaction evidence="4">
        <text>uridine(516) in 16S rRNA = pseudouridine(516) in 16S rRNA</text>
        <dbReference type="Rhea" id="RHEA:38867"/>
        <dbReference type="Rhea" id="RHEA-COMP:10089"/>
        <dbReference type="Rhea" id="RHEA-COMP:10090"/>
        <dbReference type="ChEBI" id="CHEBI:65314"/>
        <dbReference type="ChEBI" id="CHEBI:65315"/>
        <dbReference type="EC" id="5.4.99.19"/>
    </reaction>
</comment>
<dbReference type="InterPro" id="IPR036986">
    <property type="entry name" value="S4_RNA-bd_sf"/>
</dbReference>
<sequence length="263" mass="29922">MQLDKLLQSQGFGTRKQCQILIHRGHIRVDGIVIRDHKFRCNTPNFEFSVDGDEFQYREKVYIALNKPQGYECSHQTQHHHSVFELLPEYLILRNVQSIGRLDQDTTGLLLLTDDGQYLHRLTHPKKHVLKYYQIHTAEPLSTDAIAQLQNGVALHNEQGVFQAFNLEKIAEQHYRFAISQGVYHQVKRMIAAVGNHVEALHRDQIGELGLADSDSDEANLDGLKRDGLNGLKLGLGEWCYLNEAEYHAATIQVTAAKDNTTS</sequence>
<dbReference type="PANTHER" id="PTHR47683">
    <property type="entry name" value="PSEUDOURIDINE SYNTHASE FAMILY PROTEIN-RELATED"/>
    <property type="match status" value="1"/>
</dbReference>
<dbReference type="CDD" id="cd00165">
    <property type="entry name" value="S4"/>
    <property type="match status" value="1"/>
</dbReference>
<dbReference type="OrthoDB" id="9807213at2"/>
<dbReference type="PROSITE" id="PS50889">
    <property type="entry name" value="S4"/>
    <property type="match status" value="1"/>
</dbReference>
<dbReference type="GO" id="GO:0000455">
    <property type="term" value="P:enzyme-directed rRNA pseudouridine synthesis"/>
    <property type="evidence" value="ECO:0007669"/>
    <property type="project" value="UniProtKB-ARBA"/>
</dbReference>
<reference evidence="10" key="1">
    <citation type="submission" date="2016-09" db="EMBL/GenBank/DDBJ databases">
        <authorList>
            <person name="Varghese N."/>
            <person name="Submissions S."/>
        </authorList>
    </citation>
    <scope>NUCLEOTIDE SEQUENCE [LARGE SCALE GENOMIC DNA]</scope>
    <source>
        <strain evidence="10">ANC 3699</strain>
    </source>
</reference>
<dbReference type="Pfam" id="PF01479">
    <property type="entry name" value="S4"/>
    <property type="match status" value="1"/>
</dbReference>
<dbReference type="InterPro" id="IPR006145">
    <property type="entry name" value="PsdUridine_synth_RsuA/RluA"/>
</dbReference>
<dbReference type="AlphaFoldDB" id="A0A1G6GVB3"/>
<evidence type="ECO:0000256" key="6">
    <source>
        <dbReference type="PROSITE-ProRule" id="PRU00182"/>
    </source>
</evidence>
<evidence type="ECO:0000313" key="9">
    <source>
        <dbReference type="EMBL" id="SDB85066.1"/>
    </source>
</evidence>
<dbReference type="PROSITE" id="PS01149">
    <property type="entry name" value="PSI_RSU"/>
    <property type="match status" value="1"/>
</dbReference>
<dbReference type="NCBIfam" id="TIGR00093">
    <property type="entry name" value="pseudouridine synthase"/>
    <property type="match status" value="1"/>
</dbReference>
<dbReference type="CDD" id="cd02553">
    <property type="entry name" value="PseudoU_synth_RsuA"/>
    <property type="match status" value="1"/>
</dbReference>
<dbReference type="SUPFAM" id="SSF55120">
    <property type="entry name" value="Pseudouridine synthase"/>
    <property type="match status" value="1"/>
</dbReference>
<evidence type="ECO:0000256" key="5">
    <source>
        <dbReference type="ARBA" id="ARBA00037590"/>
    </source>
</evidence>
<dbReference type="PANTHER" id="PTHR47683:SF4">
    <property type="entry name" value="PSEUDOURIDINE SYNTHASE"/>
    <property type="match status" value="1"/>
</dbReference>
<protein>
    <recommendedName>
        <fullName evidence="7">Pseudouridine synthase</fullName>
        <ecNumber evidence="7">5.4.99.-</ecNumber>
    </recommendedName>
</protein>
<dbReference type="EMBL" id="FMYK01000001">
    <property type="protein sequence ID" value="SDB85066.1"/>
    <property type="molecule type" value="Genomic_DNA"/>
</dbReference>
<comment type="similarity">
    <text evidence="1 7">Belongs to the pseudouridine synthase RsuA family.</text>
</comment>
<evidence type="ECO:0000256" key="1">
    <source>
        <dbReference type="ARBA" id="ARBA00008348"/>
    </source>
</evidence>
<dbReference type="InterPro" id="IPR050343">
    <property type="entry name" value="RsuA_PseudoU_synthase"/>
</dbReference>
<dbReference type="Gene3D" id="3.30.70.580">
    <property type="entry name" value="Pseudouridine synthase I, catalytic domain, N-terminal subdomain"/>
    <property type="match status" value="1"/>
</dbReference>
<feature type="domain" description="RNA-binding S4" evidence="8">
    <location>
        <begin position="1"/>
        <end position="69"/>
    </location>
</feature>
<dbReference type="GO" id="GO:0003723">
    <property type="term" value="F:RNA binding"/>
    <property type="evidence" value="ECO:0007669"/>
    <property type="project" value="UniProtKB-KW"/>
</dbReference>
<keyword evidence="10" id="KW-1185">Reference proteome</keyword>
<dbReference type="Pfam" id="PF00849">
    <property type="entry name" value="PseudoU_synth_2"/>
    <property type="match status" value="1"/>
</dbReference>
<evidence type="ECO:0000256" key="2">
    <source>
        <dbReference type="ARBA" id="ARBA00022884"/>
    </source>
</evidence>
<dbReference type="Proteomes" id="UP000242317">
    <property type="component" value="Unassembled WGS sequence"/>
</dbReference>
<evidence type="ECO:0000256" key="4">
    <source>
        <dbReference type="ARBA" id="ARBA00036749"/>
    </source>
</evidence>
<organism evidence="9 10">
    <name type="scientific">Acinetobacter marinus</name>
    <dbReference type="NCBI Taxonomy" id="281375"/>
    <lineage>
        <taxon>Bacteria</taxon>
        <taxon>Pseudomonadati</taxon>
        <taxon>Pseudomonadota</taxon>
        <taxon>Gammaproteobacteria</taxon>
        <taxon>Moraxellales</taxon>
        <taxon>Moraxellaceae</taxon>
        <taxon>Acinetobacter</taxon>
    </lineage>
</organism>
<dbReference type="InterPro" id="IPR018496">
    <property type="entry name" value="PsdUridine_synth_RsuA/RluB_CS"/>
</dbReference>
<comment type="function">
    <text evidence="5">Responsible for synthesis of pseudouridine from uracil-516 in 16S ribosomal RNA.</text>
</comment>
<evidence type="ECO:0000256" key="7">
    <source>
        <dbReference type="RuleBase" id="RU003887"/>
    </source>
</evidence>
<dbReference type="GO" id="GO:0160136">
    <property type="term" value="F:16S rRNA pseudouridine(516) synthase activity"/>
    <property type="evidence" value="ECO:0007669"/>
    <property type="project" value="UniProtKB-EC"/>
</dbReference>
<dbReference type="Gene3D" id="3.10.290.10">
    <property type="entry name" value="RNA-binding S4 domain"/>
    <property type="match status" value="1"/>
</dbReference>
<accession>A0A1G6GVB3</accession>
<evidence type="ECO:0000313" key="10">
    <source>
        <dbReference type="Proteomes" id="UP000242317"/>
    </source>
</evidence>
<name>A0A1G6GVB3_9GAMM</name>
<dbReference type="InterPro" id="IPR000748">
    <property type="entry name" value="PsdUridine_synth_RsuA/RluB/E/F"/>
</dbReference>
<keyword evidence="2 6" id="KW-0694">RNA-binding</keyword>
<dbReference type="InterPro" id="IPR042092">
    <property type="entry name" value="PsdUridine_s_RsuA/RluB/E/F_cat"/>
</dbReference>
<gene>
    <name evidence="9" type="ORF">SAMN05421749_101380</name>
</gene>
<dbReference type="Gene3D" id="3.30.70.1560">
    <property type="entry name" value="Alpha-L RNA-binding motif"/>
    <property type="match status" value="1"/>
</dbReference>
<evidence type="ECO:0000256" key="3">
    <source>
        <dbReference type="ARBA" id="ARBA00023235"/>
    </source>
</evidence>
<dbReference type="SUPFAM" id="SSF55174">
    <property type="entry name" value="Alpha-L RNA-binding motif"/>
    <property type="match status" value="1"/>
</dbReference>
<dbReference type="RefSeq" id="WP_092615147.1">
    <property type="nucleotide sequence ID" value="NZ_FMYK01000001.1"/>
</dbReference>
<dbReference type="InterPro" id="IPR002942">
    <property type="entry name" value="S4_RNA-bd"/>
</dbReference>
<dbReference type="EC" id="5.4.99.-" evidence="7"/>